<dbReference type="RefSeq" id="WP_050061638.1">
    <property type="nucleotide sequence ID" value="NZ_JACHEK010000006.1"/>
</dbReference>
<gene>
    <name evidence="1" type="ORF">HNQ77_003212</name>
</gene>
<dbReference type="EMBL" id="JACHEK010000006">
    <property type="protein sequence ID" value="MBB6145254.1"/>
    <property type="molecule type" value="Genomic_DNA"/>
</dbReference>
<accession>A0A841K4R5</accession>
<keyword evidence="2" id="KW-1185">Reference proteome</keyword>
<sequence length="84" mass="9397">MQVSQILAEIDNEIARLQQARRLLAGEGDLHLARNGTTGFIPSAKKKRTLSADSKKRIAEAMKRRWTERRKLAAKAAKVEKAAK</sequence>
<protein>
    <submittedName>
        <fullName evidence="1">Uncharacterized protein</fullName>
    </submittedName>
</protein>
<organism evidence="1 2">
    <name type="scientific">Silvibacterium bohemicum</name>
    <dbReference type="NCBI Taxonomy" id="1577686"/>
    <lineage>
        <taxon>Bacteria</taxon>
        <taxon>Pseudomonadati</taxon>
        <taxon>Acidobacteriota</taxon>
        <taxon>Terriglobia</taxon>
        <taxon>Terriglobales</taxon>
        <taxon>Acidobacteriaceae</taxon>
        <taxon>Silvibacterium</taxon>
    </lineage>
</organism>
<dbReference type="Proteomes" id="UP000538666">
    <property type="component" value="Unassembled WGS sequence"/>
</dbReference>
<reference evidence="1 2" key="1">
    <citation type="submission" date="2020-08" db="EMBL/GenBank/DDBJ databases">
        <title>Genomic Encyclopedia of Type Strains, Phase IV (KMG-IV): sequencing the most valuable type-strain genomes for metagenomic binning, comparative biology and taxonomic classification.</title>
        <authorList>
            <person name="Goeker M."/>
        </authorList>
    </citation>
    <scope>NUCLEOTIDE SEQUENCE [LARGE SCALE GENOMIC DNA]</scope>
    <source>
        <strain evidence="1 2">DSM 103733</strain>
    </source>
</reference>
<proteinExistence type="predicted"/>
<evidence type="ECO:0000313" key="1">
    <source>
        <dbReference type="EMBL" id="MBB6145254.1"/>
    </source>
</evidence>
<comment type="caution">
    <text evidence="1">The sequence shown here is derived from an EMBL/GenBank/DDBJ whole genome shotgun (WGS) entry which is preliminary data.</text>
</comment>
<name>A0A841K4R5_9BACT</name>
<dbReference type="AlphaFoldDB" id="A0A841K4R5"/>
<evidence type="ECO:0000313" key="2">
    <source>
        <dbReference type="Proteomes" id="UP000538666"/>
    </source>
</evidence>
<dbReference type="OrthoDB" id="122783at2"/>